<dbReference type="PANTHER" id="PTHR33406:SF6">
    <property type="entry name" value="MEMBRANE PROTEIN YDGH-RELATED"/>
    <property type="match status" value="1"/>
</dbReference>
<evidence type="ECO:0000256" key="5">
    <source>
        <dbReference type="ARBA" id="ARBA00022989"/>
    </source>
</evidence>
<reference evidence="10" key="1">
    <citation type="journal article" date="2019" name="Int. J. Syst. Evol. Microbiol.">
        <title>The Global Catalogue of Microorganisms (GCM) 10K type strain sequencing project: providing services to taxonomists for standard genome sequencing and annotation.</title>
        <authorList>
            <consortium name="The Broad Institute Genomics Platform"/>
            <consortium name="The Broad Institute Genome Sequencing Center for Infectious Disease"/>
            <person name="Wu L."/>
            <person name="Ma J."/>
        </authorList>
    </citation>
    <scope>NUCLEOTIDE SEQUENCE [LARGE SCALE GENOMIC DNA]</scope>
    <source>
        <strain evidence="10">JCM 17938</strain>
    </source>
</reference>
<dbReference type="EMBL" id="BAABHJ010000018">
    <property type="protein sequence ID" value="GAA4611880.1"/>
    <property type="molecule type" value="Genomic_DNA"/>
</dbReference>
<dbReference type="InterPro" id="IPR000731">
    <property type="entry name" value="SSD"/>
</dbReference>
<keyword evidence="4 7" id="KW-0812">Transmembrane</keyword>
<evidence type="ECO:0000313" key="10">
    <source>
        <dbReference type="Proteomes" id="UP001500212"/>
    </source>
</evidence>
<feature type="domain" description="SSD" evidence="8">
    <location>
        <begin position="203"/>
        <end position="330"/>
    </location>
</feature>
<comment type="caution">
    <text evidence="9">The sequence shown here is derived from an EMBL/GenBank/DDBJ whole genome shotgun (WGS) entry which is preliminary data.</text>
</comment>
<feature type="transmembrane region" description="Helical" evidence="7">
    <location>
        <begin position="276"/>
        <end position="297"/>
    </location>
</feature>
<feature type="domain" description="SSD" evidence="8">
    <location>
        <begin position="546"/>
        <end position="674"/>
    </location>
</feature>
<evidence type="ECO:0000256" key="7">
    <source>
        <dbReference type="SAM" id="Phobius"/>
    </source>
</evidence>
<feature type="transmembrane region" description="Helical" evidence="7">
    <location>
        <begin position="576"/>
        <end position="596"/>
    </location>
</feature>
<feature type="transmembrane region" description="Helical" evidence="7">
    <location>
        <begin position="543"/>
        <end position="564"/>
    </location>
</feature>
<evidence type="ECO:0000259" key="8">
    <source>
        <dbReference type="PROSITE" id="PS50156"/>
    </source>
</evidence>
<gene>
    <name evidence="9" type="ORF">GCM10023195_50600</name>
</gene>
<feature type="transmembrane region" description="Helical" evidence="7">
    <location>
        <begin position="200"/>
        <end position="221"/>
    </location>
</feature>
<keyword evidence="5 7" id="KW-1133">Transmembrane helix</keyword>
<protein>
    <submittedName>
        <fullName evidence="9">MMPL family transporter</fullName>
    </submittedName>
</protein>
<proteinExistence type="inferred from homology"/>
<feature type="transmembrane region" description="Helical" evidence="7">
    <location>
        <begin position="373"/>
        <end position="392"/>
    </location>
</feature>
<evidence type="ECO:0000256" key="2">
    <source>
        <dbReference type="ARBA" id="ARBA00010157"/>
    </source>
</evidence>
<keyword evidence="10" id="KW-1185">Reference proteome</keyword>
<feature type="transmembrane region" description="Helical" evidence="7">
    <location>
        <begin position="617"/>
        <end position="643"/>
    </location>
</feature>
<name>A0ABP8TRP3_9ACTN</name>
<sequence>MVKNSTRSLAAIPAGRRTKWLVLAGWLVVFFLLGSMAGKLTDAENNDATSFLPGKAESTQVFKLQKRYFSTNTSLAVIVYERPGGITSADRERARTDATALATAKGVKGQAQGPLPSSDGRALQTLIPVDDLKVVDFDDAAHKLLKGVPPGLAVHVTGPAGVAGDQFRVFQNISGITALAAGIVVIVMLLLIYRSPFLWAVPLFVVGTALAATMGILYLLAEHAGLTVSAQTAGILPILVFGVGTDYAMLLIARYREELHRHRDKHEAMALALRRSGPAILASAATVACGMLCLMFAELNSTAGFGPSFAIGVGLALAAMTVLLPALLVILPRGVFWPRVPRFDAKYEDPDAYETEHGFWAGVARKVGARPRLIWAVTTLVLIALTLGLTSLKANGLSNEGQFVTKPDSVVGETVLARHFPAGTGAPAVVIGDAARSTELHDAIAHTPGVAPDQVASTGTAGGYVQYNAVLTDPSDSPAARRTIERLRTAVHQVGRAKVGGPTASLIDTRSAATHDNKLIMPIALAVVFVILILLLRAVVAPLLMMVTVALSFLASLGASAFLFDKAFGFQGEDTSFPLAAFVFLVALGVDYNIFLMTRVREESRIGGTRHGMLRGLTVTGGVITSAGLVLAATFAALLVLPIVGTAEIGFVVAFGVLLDTVIVRSLLLPALAIDLGRRIWWPSRLARSDAPAERADLPVSSA</sequence>
<dbReference type="Proteomes" id="UP001500212">
    <property type="component" value="Unassembled WGS sequence"/>
</dbReference>
<evidence type="ECO:0000313" key="9">
    <source>
        <dbReference type="EMBL" id="GAA4611880.1"/>
    </source>
</evidence>
<dbReference type="PROSITE" id="PS50156">
    <property type="entry name" value="SSD"/>
    <property type="match status" value="2"/>
</dbReference>
<organism evidence="9 10">
    <name type="scientific">Actinoallomurus liliacearum</name>
    <dbReference type="NCBI Taxonomy" id="1080073"/>
    <lineage>
        <taxon>Bacteria</taxon>
        <taxon>Bacillati</taxon>
        <taxon>Actinomycetota</taxon>
        <taxon>Actinomycetes</taxon>
        <taxon>Streptosporangiales</taxon>
        <taxon>Thermomonosporaceae</taxon>
        <taxon>Actinoallomurus</taxon>
    </lineage>
</organism>
<accession>A0ABP8TRP3</accession>
<keyword evidence="6 7" id="KW-0472">Membrane</keyword>
<evidence type="ECO:0000256" key="1">
    <source>
        <dbReference type="ARBA" id="ARBA00004651"/>
    </source>
</evidence>
<comment type="similarity">
    <text evidence="2">Belongs to the resistance-nodulation-cell division (RND) (TC 2.A.6) family. MmpL subfamily.</text>
</comment>
<dbReference type="InterPro" id="IPR050545">
    <property type="entry name" value="Mycobact_MmpL"/>
</dbReference>
<evidence type="ECO:0000256" key="4">
    <source>
        <dbReference type="ARBA" id="ARBA00022692"/>
    </source>
</evidence>
<feature type="transmembrane region" description="Helical" evidence="7">
    <location>
        <begin position="519"/>
        <end position="536"/>
    </location>
</feature>
<dbReference type="SUPFAM" id="SSF82866">
    <property type="entry name" value="Multidrug efflux transporter AcrB transmembrane domain"/>
    <property type="match status" value="2"/>
</dbReference>
<feature type="transmembrane region" description="Helical" evidence="7">
    <location>
        <begin position="649"/>
        <end position="674"/>
    </location>
</feature>
<dbReference type="RefSeq" id="WP_345359252.1">
    <property type="nucleotide sequence ID" value="NZ_BAABHJ010000018.1"/>
</dbReference>
<feature type="transmembrane region" description="Helical" evidence="7">
    <location>
        <begin position="233"/>
        <end position="255"/>
    </location>
</feature>
<dbReference type="PANTHER" id="PTHR33406">
    <property type="entry name" value="MEMBRANE PROTEIN MJ1562-RELATED"/>
    <property type="match status" value="1"/>
</dbReference>
<dbReference type="Pfam" id="PF03176">
    <property type="entry name" value="MMPL"/>
    <property type="match status" value="2"/>
</dbReference>
<evidence type="ECO:0000256" key="3">
    <source>
        <dbReference type="ARBA" id="ARBA00022475"/>
    </source>
</evidence>
<dbReference type="Gene3D" id="1.20.1640.10">
    <property type="entry name" value="Multidrug efflux transporter AcrB transmembrane domain"/>
    <property type="match status" value="2"/>
</dbReference>
<dbReference type="InterPro" id="IPR004869">
    <property type="entry name" value="MMPL_dom"/>
</dbReference>
<keyword evidence="3" id="KW-1003">Cell membrane</keyword>
<comment type="subcellular location">
    <subcellularLocation>
        <location evidence="1">Cell membrane</location>
        <topology evidence="1">Multi-pass membrane protein</topology>
    </subcellularLocation>
</comment>
<feature type="transmembrane region" description="Helical" evidence="7">
    <location>
        <begin position="309"/>
        <end position="331"/>
    </location>
</feature>
<feature type="transmembrane region" description="Helical" evidence="7">
    <location>
        <begin position="173"/>
        <end position="193"/>
    </location>
</feature>
<evidence type="ECO:0000256" key="6">
    <source>
        <dbReference type="ARBA" id="ARBA00023136"/>
    </source>
</evidence>